<dbReference type="InterPro" id="IPR037066">
    <property type="entry name" value="Plug_dom_sf"/>
</dbReference>
<accession>A0A410G2V7</accession>
<dbReference type="Gene3D" id="2.40.170.20">
    <property type="entry name" value="TonB-dependent receptor, beta-barrel domain"/>
    <property type="match status" value="1"/>
</dbReference>
<gene>
    <name evidence="13" type="ORF">EI546_07505</name>
</gene>
<dbReference type="KEGG" id="aev:EI546_07505"/>
<reference evidence="13 14" key="1">
    <citation type="submission" date="2019-01" db="EMBL/GenBank/DDBJ databases">
        <title>Complete genome sequencing of Aequorivita sp. H23M31.</title>
        <authorList>
            <person name="Bae J.-W."/>
        </authorList>
    </citation>
    <scope>NUCLEOTIDE SEQUENCE [LARGE SCALE GENOMIC DNA]</scope>
    <source>
        <strain evidence="13 14">H23M31</strain>
    </source>
</reference>
<protein>
    <submittedName>
        <fullName evidence="13">SusC/RagA family TonB-linked outer membrane protein</fullName>
    </submittedName>
</protein>
<keyword evidence="7 8" id="KW-0998">Cell outer membrane</keyword>
<dbReference type="Proteomes" id="UP000285517">
    <property type="component" value="Chromosome"/>
</dbReference>
<dbReference type="GO" id="GO:0009279">
    <property type="term" value="C:cell outer membrane"/>
    <property type="evidence" value="ECO:0007669"/>
    <property type="project" value="UniProtKB-SubCell"/>
</dbReference>
<dbReference type="Pfam" id="PF07715">
    <property type="entry name" value="Plug"/>
    <property type="match status" value="1"/>
</dbReference>
<feature type="domain" description="TonB-dependent receptor plug" evidence="12">
    <location>
        <begin position="115"/>
        <end position="224"/>
    </location>
</feature>
<evidence type="ECO:0000259" key="11">
    <source>
        <dbReference type="Pfam" id="PF00593"/>
    </source>
</evidence>
<keyword evidence="6 8" id="KW-0472">Membrane</keyword>
<dbReference type="NCBIfam" id="TIGR04056">
    <property type="entry name" value="OMP_RagA_SusC"/>
    <property type="match status" value="1"/>
</dbReference>
<dbReference type="EMBL" id="CP034951">
    <property type="protein sequence ID" value="QAA81579.1"/>
    <property type="molecule type" value="Genomic_DNA"/>
</dbReference>
<evidence type="ECO:0000256" key="7">
    <source>
        <dbReference type="ARBA" id="ARBA00023237"/>
    </source>
</evidence>
<dbReference type="Pfam" id="PF13715">
    <property type="entry name" value="CarbopepD_reg_2"/>
    <property type="match status" value="1"/>
</dbReference>
<proteinExistence type="inferred from homology"/>
<dbReference type="RefSeq" id="WP_128249963.1">
    <property type="nucleotide sequence ID" value="NZ_CP034951.1"/>
</dbReference>
<keyword evidence="2 8" id="KW-0813">Transport</keyword>
<keyword evidence="5 9" id="KW-0798">TonB box</keyword>
<evidence type="ECO:0000256" key="8">
    <source>
        <dbReference type="PROSITE-ProRule" id="PRU01360"/>
    </source>
</evidence>
<dbReference type="AlphaFoldDB" id="A0A410G2V7"/>
<keyword evidence="10" id="KW-0732">Signal</keyword>
<dbReference type="InterPro" id="IPR023997">
    <property type="entry name" value="TonB-dep_OMP_SusC/RagA_CS"/>
</dbReference>
<dbReference type="Gene3D" id="2.60.40.1120">
    <property type="entry name" value="Carboxypeptidase-like, regulatory domain"/>
    <property type="match status" value="1"/>
</dbReference>
<dbReference type="Pfam" id="PF00593">
    <property type="entry name" value="TonB_dep_Rec_b-barrel"/>
    <property type="match status" value="1"/>
</dbReference>
<evidence type="ECO:0000313" key="14">
    <source>
        <dbReference type="Proteomes" id="UP000285517"/>
    </source>
</evidence>
<dbReference type="OrthoDB" id="9768177at2"/>
<evidence type="ECO:0000256" key="6">
    <source>
        <dbReference type="ARBA" id="ARBA00023136"/>
    </source>
</evidence>
<feature type="domain" description="TonB-dependent receptor-like beta-barrel" evidence="11">
    <location>
        <begin position="441"/>
        <end position="833"/>
    </location>
</feature>
<dbReference type="InterPro" id="IPR012910">
    <property type="entry name" value="Plug_dom"/>
</dbReference>
<feature type="signal peptide" evidence="10">
    <location>
        <begin position="1"/>
        <end position="22"/>
    </location>
</feature>
<organism evidence="13 14">
    <name type="scientific">Aequorivita ciconiae</name>
    <dbReference type="NCBI Taxonomy" id="2494375"/>
    <lineage>
        <taxon>Bacteria</taxon>
        <taxon>Pseudomonadati</taxon>
        <taxon>Bacteroidota</taxon>
        <taxon>Flavobacteriia</taxon>
        <taxon>Flavobacteriales</taxon>
        <taxon>Flavobacteriaceae</taxon>
        <taxon>Aequorivita</taxon>
    </lineage>
</organism>
<evidence type="ECO:0000256" key="5">
    <source>
        <dbReference type="ARBA" id="ARBA00023077"/>
    </source>
</evidence>
<dbReference type="SUPFAM" id="SSF49464">
    <property type="entry name" value="Carboxypeptidase regulatory domain-like"/>
    <property type="match status" value="1"/>
</dbReference>
<name>A0A410G2V7_9FLAO</name>
<keyword evidence="4 8" id="KW-0812">Transmembrane</keyword>
<comment type="subcellular location">
    <subcellularLocation>
        <location evidence="1 8">Cell outer membrane</location>
        <topology evidence="1 8">Multi-pass membrane protein</topology>
    </subcellularLocation>
</comment>
<evidence type="ECO:0000256" key="9">
    <source>
        <dbReference type="RuleBase" id="RU003357"/>
    </source>
</evidence>
<evidence type="ECO:0000256" key="3">
    <source>
        <dbReference type="ARBA" id="ARBA00022452"/>
    </source>
</evidence>
<keyword evidence="3 8" id="KW-1134">Transmembrane beta strand</keyword>
<dbReference type="SUPFAM" id="SSF56935">
    <property type="entry name" value="Porins"/>
    <property type="match status" value="1"/>
</dbReference>
<dbReference type="FunFam" id="2.60.40.1120:FF:000003">
    <property type="entry name" value="Outer membrane protein Omp121"/>
    <property type="match status" value="1"/>
</dbReference>
<feature type="chain" id="PRO_5019037004" evidence="10">
    <location>
        <begin position="23"/>
        <end position="1018"/>
    </location>
</feature>
<evidence type="ECO:0000256" key="4">
    <source>
        <dbReference type="ARBA" id="ARBA00022692"/>
    </source>
</evidence>
<dbReference type="InterPro" id="IPR036942">
    <property type="entry name" value="Beta-barrel_TonB_sf"/>
</dbReference>
<keyword evidence="14" id="KW-1185">Reference proteome</keyword>
<dbReference type="InterPro" id="IPR023996">
    <property type="entry name" value="TonB-dep_OMP_SusC/RagA"/>
</dbReference>
<evidence type="ECO:0000256" key="10">
    <source>
        <dbReference type="SAM" id="SignalP"/>
    </source>
</evidence>
<dbReference type="InterPro" id="IPR039426">
    <property type="entry name" value="TonB-dep_rcpt-like"/>
</dbReference>
<dbReference type="InterPro" id="IPR008969">
    <property type="entry name" value="CarboxyPept-like_regulatory"/>
</dbReference>
<dbReference type="PROSITE" id="PS52016">
    <property type="entry name" value="TONB_DEPENDENT_REC_3"/>
    <property type="match status" value="1"/>
</dbReference>
<evidence type="ECO:0000313" key="13">
    <source>
        <dbReference type="EMBL" id="QAA81579.1"/>
    </source>
</evidence>
<evidence type="ECO:0000256" key="2">
    <source>
        <dbReference type="ARBA" id="ARBA00022448"/>
    </source>
</evidence>
<dbReference type="NCBIfam" id="TIGR04057">
    <property type="entry name" value="SusC_RagA_signa"/>
    <property type="match status" value="1"/>
</dbReference>
<dbReference type="InterPro" id="IPR000531">
    <property type="entry name" value="Beta-barrel_TonB"/>
</dbReference>
<dbReference type="Gene3D" id="2.170.130.10">
    <property type="entry name" value="TonB-dependent receptor, plug domain"/>
    <property type="match status" value="1"/>
</dbReference>
<evidence type="ECO:0000256" key="1">
    <source>
        <dbReference type="ARBA" id="ARBA00004571"/>
    </source>
</evidence>
<evidence type="ECO:0000259" key="12">
    <source>
        <dbReference type="Pfam" id="PF07715"/>
    </source>
</evidence>
<sequence length="1018" mass="112250">MRTKFSGILTLLLALVVQLTFAQQKTITGNVTDDNGVPLPGVNVIIKNTNSGTQTDFDGNYSLQASVGQTLVFSYVGYDSPEIKIGASNSINVKMAPGESLEEVVIMGYDQSITKKESMGAQTTITAETFESRPSGSFLNTLQGNSPGAVIQSNSGSPGSAQIDVLIRGRNSINASSDPLIVVDGIVMGSAQFRNLNQNDFESVTILRDAHATSIYGNRGANGVIVITTKSGKFNQPLTVKYETMYGAFTLPSNDYNLADARQSLTLQKRVNTGLGKTLTDEEIANYPINTNWRDEFFSTGINTQHNLSFQQGSEKSKSYFSLGYTNVEGMVPTTDFQRFNVRANVDGKSANEKLTYEGSIATAYSKRHQLDSETNGGINNSVIQNPLFGSLLGLPYVAAGQYSSGIELFEGIGTNFDGGNSNLVLEDILRPGYYPNEFTETSILANFSVAYEIVKGLKVRNKMGMDYKHQTRGFARAPYSYLAIAVARGANLDFPGLERKTNTQDATFSTVTSLNYDETFGNHRIKAGAYMEYVKANYRYSYLQKYGLIERTWEFGAGTGFAPRDGDDYIPTVALNKIDAGSFSYFGTFDYEYDKKYGIGATIRRDATNKFVDSKKWGTFWSAAARWVISDEEFLSTSTTVNLLKLRASYGVTGNQILSIPAPDTNPLYLDSDLVYDTNDTGQGYMNLPTYFPIIGNSDVQWEETAQANIGLDWILFDNRLSGNLDVYQKITSKLFNQMDLSAITGQYSIKGNNGEITNKGVELNLRYQMLRNKDFNLAVYANGSYNHNEITALETEAIDPGGSGQALNGPVNQFYMYEYVGVNPENGELLFNAADGSVTENPVPEDAVYTGKSNLPKYVGGFGLNADYKGFYLDVAFSFQADFYKWDNALFWLYEGAASTVANYNVSADLLDAWTPENTNANFPSLTASNKNFDGSSDRYLFDASFVRLRSTVLGYSFPQETLDGTFIKGLNVFVQGENLLLWTKWRGFDPEGYVNYSLGQYPNPRTISFGVNLEF</sequence>
<comment type="similarity">
    <text evidence="8 9">Belongs to the TonB-dependent receptor family.</text>
</comment>